<evidence type="ECO:0000256" key="10">
    <source>
        <dbReference type="PIRSR" id="PIRSR002560-1"/>
    </source>
</evidence>
<comment type="function">
    <text evidence="9">Iron-storage protein, whose ferroxidase center binds Fe(2+), oxidizes it using dioxygen to Fe(3+), and participates in the subsequent Fe(3+) oxide mineral core formation within the central cavity of the BFR protein shell.</text>
</comment>
<dbReference type="RefSeq" id="WP_143235004.1">
    <property type="nucleotide sequence ID" value="NZ_VJWL01000001.1"/>
</dbReference>
<feature type="binding site" evidence="10">
    <location>
        <position position="95"/>
    </location>
    <ligand>
        <name>Fe cation</name>
        <dbReference type="ChEBI" id="CHEBI:24875"/>
        <label>2</label>
    </ligand>
</feature>
<dbReference type="GO" id="GO:0004322">
    <property type="term" value="F:ferroxidase activity"/>
    <property type="evidence" value="ECO:0007669"/>
    <property type="project" value="UniProtKB-EC"/>
</dbReference>
<dbReference type="PIRSF" id="PIRSF002560">
    <property type="entry name" value="Bacterioferritin"/>
    <property type="match status" value="1"/>
</dbReference>
<dbReference type="PANTHER" id="PTHR30295:SF9">
    <property type="entry name" value="BACTERIOFERRITIN"/>
    <property type="match status" value="1"/>
</dbReference>
<keyword evidence="13" id="KW-1185">Reference proteome</keyword>
<keyword evidence="3" id="KW-0813">Transport</keyword>
<dbReference type="Pfam" id="PF00210">
    <property type="entry name" value="Ferritin"/>
    <property type="match status" value="1"/>
</dbReference>
<feature type="binding site" evidence="10">
    <location>
        <position position="129"/>
    </location>
    <ligand>
        <name>Fe cation</name>
        <dbReference type="ChEBI" id="CHEBI:24875"/>
        <label>2</label>
    </ligand>
</feature>
<feature type="binding site" evidence="10">
    <location>
        <position position="47"/>
    </location>
    <ligand>
        <name>Fe cation</name>
        <dbReference type="ChEBI" id="CHEBI:24875"/>
        <label>3</label>
    </ligand>
</feature>
<keyword evidence="4" id="KW-0410">Iron transport</keyword>
<dbReference type="InterPro" id="IPR002024">
    <property type="entry name" value="Bacterioferritin"/>
</dbReference>
<dbReference type="Gene3D" id="1.20.1260.10">
    <property type="match status" value="1"/>
</dbReference>
<dbReference type="CDD" id="cd00907">
    <property type="entry name" value="Bacterioferritin"/>
    <property type="match status" value="1"/>
</dbReference>
<keyword evidence="2 9" id="KW-0409">Iron storage</keyword>
<evidence type="ECO:0000256" key="7">
    <source>
        <dbReference type="ARBA" id="ARBA00023065"/>
    </source>
</evidence>
<dbReference type="GO" id="GO:0020037">
    <property type="term" value="F:heme binding"/>
    <property type="evidence" value="ECO:0007669"/>
    <property type="project" value="TreeGrafter"/>
</dbReference>
<dbReference type="GO" id="GO:0005829">
    <property type="term" value="C:cytosol"/>
    <property type="evidence" value="ECO:0007669"/>
    <property type="project" value="TreeGrafter"/>
</dbReference>
<evidence type="ECO:0000256" key="1">
    <source>
        <dbReference type="ARBA" id="ARBA00008093"/>
    </source>
</evidence>
<accession>A0A552X5F2</accession>
<keyword evidence="6 9" id="KW-0408">Iron</keyword>
<comment type="caution">
    <text evidence="12">The sequence shown here is derived from an EMBL/GenBank/DDBJ whole genome shotgun (WGS) entry which is preliminary data.</text>
</comment>
<dbReference type="InterPro" id="IPR008331">
    <property type="entry name" value="Ferritin_DPS_dom"/>
</dbReference>
<gene>
    <name evidence="12" type="primary">bfr</name>
    <name evidence="12" type="ORF">FM042_05210</name>
</gene>
<evidence type="ECO:0000256" key="2">
    <source>
        <dbReference type="ARBA" id="ARBA00022434"/>
    </source>
</evidence>
<dbReference type="Proteomes" id="UP000320359">
    <property type="component" value="Unassembled WGS sequence"/>
</dbReference>
<dbReference type="InterPro" id="IPR009040">
    <property type="entry name" value="Ferritin-like_diiron"/>
</dbReference>
<organism evidence="12 13">
    <name type="scientific">Aliidiomarina halalkaliphila</name>
    <dbReference type="NCBI Taxonomy" id="2593535"/>
    <lineage>
        <taxon>Bacteria</taxon>
        <taxon>Pseudomonadati</taxon>
        <taxon>Pseudomonadota</taxon>
        <taxon>Gammaproteobacteria</taxon>
        <taxon>Alteromonadales</taxon>
        <taxon>Idiomarinaceae</taxon>
        <taxon>Aliidiomarina</taxon>
    </lineage>
</organism>
<dbReference type="PRINTS" id="PR00601">
    <property type="entry name" value="BACFERRITIN"/>
</dbReference>
<comment type="similarity">
    <text evidence="1 9">Belongs to the bacterioferritin family.</text>
</comment>
<evidence type="ECO:0000256" key="5">
    <source>
        <dbReference type="ARBA" id="ARBA00023002"/>
    </source>
</evidence>
<sequence length="156" mass="17951">MSKASSKITDALNGLLAWELTSIDQYTDHSEKYADWGFSKLAERISHEADDERLHAKMLIERILYLGAEPNMENRHPLPDADTVPEMLAADLELERQNATALKAAIQLCESEKDFVTRDTLVQILRDTEEDHAYWLRQQLGLIHRLGLERFLQAMM</sequence>
<feature type="binding site" evidence="10">
    <location>
        <position position="132"/>
    </location>
    <ligand>
        <name>Fe cation</name>
        <dbReference type="ChEBI" id="CHEBI:24875"/>
        <label>2</label>
    </ligand>
</feature>
<protein>
    <recommendedName>
        <fullName evidence="9">Bacterioferritin</fullName>
        <ecNumber evidence="9">1.16.3.1</ecNumber>
    </recommendedName>
</protein>
<evidence type="ECO:0000256" key="4">
    <source>
        <dbReference type="ARBA" id="ARBA00022496"/>
    </source>
</evidence>
<evidence type="ECO:0000256" key="3">
    <source>
        <dbReference type="ARBA" id="ARBA00022448"/>
    </source>
</evidence>
<comment type="catalytic activity">
    <reaction evidence="8">
        <text>Fe(2+)(in) = Fe(2+)(out)</text>
        <dbReference type="Rhea" id="RHEA:28486"/>
        <dbReference type="ChEBI" id="CHEBI:29033"/>
    </reaction>
</comment>
<name>A0A552X5F2_9GAMM</name>
<feature type="binding site" evidence="10">
    <location>
        <position position="55"/>
    </location>
    <ligand>
        <name>Fe cation</name>
        <dbReference type="ChEBI" id="CHEBI:24875"/>
        <label>1</label>
    </ligand>
</feature>
<feature type="binding site" evidence="10">
    <location>
        <position position="129"/>
    </location>
    <ligand>
        <name>Fe cation</name>
        <dbReference type="ChEBI" id="CHEBI:24875"/>
        <label>1</label>
    </ligand>
</feature>
<feature type="binding site" evidence="10">
    <location>
        <position position="52"/>
    </location>
    <ligand>
        <name>Fe cation</name>
        <dbReference type="ChEBI" id="CHEBI:24875"/>
        <label>2</label>
    </ligand>
</feature>
<evidence type="ECO:0000313" key="12">
    <source>
        <dbReference type="EMBL" id="TRW50235.1"/>
    </source>
</evidence>
<dbReference type="GO" id="GO:0006879">
    <property type="term" value="P:intracellular iron ion homeostasis"/>
    <property type="evidence" value="ECO:0007669"/>
    <property type="project" value="UniProtKB-KW"/>
</dbReference>
<reference evidence="12 13" key="1">
    <citation type="submission" date="2019-07" db="EMBL/GenBank/DDBJ databases">
        <authorList>
            <person name="Yang M."/>
            <person name="Zhao D."/>
            <person name="Xiang H."/>
        </authorList>
    </citation>
    <scope>NUCLEOTIDE SEQUENCE [LARGE SCALE GENOMIC DNA]</scope>
    <source>
        <strain evidence="12 13">IM1326</strain>
    </source>
</reference>
<evidence type="ECO:0000256" key="8">
    <source>
        <dbReference type="ARBA" id="ARBA00036243"/>
    </source>
</evidence>
<dbReference type="InterPro" id="IPR012347">
    <property type="entry name" value="Ferritin-like"/>
</dbReference>
<dbReference type="OrthoDB" id="9800505at2"/>
<dbReference type="InterPro" id="IPR009078">
    <property type="entry name" value="Ferritin-like_SF"/>
</dbReference>
<keyword evidence="7" id="KW-0406">Ion transport</keyword>
<evidence type="ECO:0000256" key="9">
    <source>
        <dbReference type="PIRNR" id="PIRNR002560"/>
    </source>
</evidence>
<dbReference type="PROSITE" id="PS50905">
    <property type="entry name" value="FERRITIN_LIKE"/>
    <property type="match status" value="1"/>
</dbReference>
<feature type="binding site" evidence="10">
    <location>
        <position position="52"/>
    </location>
    <ligand>
        <name>Fe cation</name>
        <dbReference type="ChEBI" id="CHEBI:24875"/>
        <label>1</label>
    </ligand>
</feature>
<feature type="binding site" evidence="10">
    <location>
        <position position="19"/>
    </location>
    <ligand>
        <name>Fe cation</name>
        <dbReference type="ChEBI" id="CHEBI:24875"/>
        <label>1</label>
    </ligand>
</feature>
<keyword evidence="9 10" id="KW-0479">Metal-binding</keyword>
<keyword evidence="5" id="KW-0560">Oxidoreductase</keyword>
<dbReference type="GO" id="GO:0008199">
    <property type="term" value="F:ferric iron binding"/>
    <property type="evidence" value="ECO:0007669"/>
    <property type="project" value="InterPro"/>
</dbReference>
<feature type="domain" description="Ferritin-like diiron" evidence="11">
    <location>
        <begin position="2"/>
        <end position="147"/>
    </location>
</feature>
<evidence type="ECO:0000256" key="6">
    <source>
        <dbReference type="ARBA" id="ARBA00023004"/>
    </source>
</evidence>
<dbReference type="SUPFAM" id="SSF47240">
    <property type="entry name" value="Ferritin-like"/>
    <property type="match status" value="1"/>
</dbReference>
<dbReference type="EC" id="1.16.3.1" evidence="9"/>
<proteinExistence type="inferred from homology"/>
<dbReference type="NCBIfam" id="TIGR00754">
    <property type="entry name" value="bfr"/>
    <property type="match status" value="1"/>
</dbReference>
<dbReference type="PANTHER" id="PTHR30295">
    <property type="entry name" value="BACTERIOFERRITIN"/>
    <property type="match status" value="1"/>
</dbReference>
<dbReference type="EMBL" id="VJWL01000001">
    <property type="protein sequence ID" value="TRW50235.1"/>
    <property type="molecule type" value="Genomic_DNA"/>
</dbReference>
<feature type="binding site" evidence="10">
    <location>
        <position position="51"/>
    </location>
    <ligand>
        <name>Fe cation</name>
        <dbReference type="ChEBI" id="CHEBI:24875"/>
        <label>3</label>
    </ligand>
</feature>
<dbReference type="AlphaFoldDB" id="A0A552X5F2"/>
<evidence type="ECO:0000313" key="13">
    <source>
        <dbReference type="Proteomes" id="UP000320359"/>
    </source>
</evidence>
<evidence type="ECO:0000259" key="11">
    <source>
        <dbReference type="PROSITE" id="PS50905"/>
    </source>
</evidence>
<comment type="catalytic activity">
    <reaction evidence="9">
        <text>4 Fe(2+) + O2 + 4 H(+) = 4 Fe(3+) + 2 H2O</text>
        <dbReference type="Rhea" id="RHEA:11148"/>
        <dbReference type="ChEBI" id="CHEBI:15377"/>
        <dbReference type="ChEBI" id="CHEBI:15378"/>
        <dbReference type="ChEBI" id="CHEBI:15379"/>
        <dbReference type="ChEBI" id="CHEBI:29033"/>
        <dbReference type="ChEBI" id="CHEBI:29034"/>
        <dbReference type="EC" id="1.16.3.1"/>
    </reaction>
</comment>
<dbReference type="GO" id="GO:0006826">
    <property type="term" value="P:iron ion transport"/>
    <property type="evidence" value="ECO:0007669"/>
    <property type="project" value="UniProtKB-KW"/>
</dbReference>